<evidence type="ECO:0000259" key="3">
    <source>
        <dbReference type="PROSITE" id="PS51391"/>
    </source>
</evidence>
<dbReference type="PANTHER" id="PTHR12460">
    <property type="entry name" value="CYCLIN-DEPENDENT KINASE INHIBITOR-RELATED PROTEIN"/>
    <property type="match status" value="1"/>
</dbReference>
<dbReference type="Proteomes" id="UP000594638">
    <property type="component" value="Unassembled WGS sequence"/>
</dbReference>
<dbReference type="InterPro" id="IPR008942">
    <property type="entry name" value="ENTH_VHS"/>
</dbReference>
<reference evidence="4 5" key="1">
    <citation type="submission" date="2019-12" db="EMBL/GenBank/DDBJ databases">
        <authorList>
            <person name="Alioto T."/>
            <person name="Alioto T."/>
            <person name="Gomez Garrido J."/>
        </authorList>
    </citation>
    <scope>NUCLEOTIDE SEQUENCE [LARGE SCALE GENOMIC DNA]</scope>
</reference>
<evidence type="ECO:0000313" key="5">
    <source>
        <dbReference type="Proteomes" id="UP000594638"/>
    </source>
</evidence>
<evidence type="ECO:0000256" key="2">
    <source>
        <dbReference type="SAM" id="MobiDB-lite"/>
    </source>
</evidence>
<dbReference type="Pfam" id="PF04818">
    <property type="entry name" value="CID"/>
    <property type="match status" value="1"/>
</dbReference>
<dbReference type="EMBL" id="CACTIH010007364">
    <property type="protein sequence ID" value="CAA3011301.1"/>
    <property type="molecule type" value="Genomic_DNA"/>
</dbReference>
<evidence type="ECO:0000256" key="1">
    <source>
        <dbReference type="ARBA" id="ARBA00022664"/>
    </source>
</evidence>
<dbReference type="SMART" id="SM00582">
    <property type="entry name" value="RPR"/>
    <property type="match status" value="1"/>
</dbReference>
<dbReference type="PANTHER" id="PTHR12460:SF27">
    <property type="entry name" value="ENTH_VHS FAMILY PROTEIN"/>
    <property type="match status" value="1"/>
</dbReference>
<comment type="caution">
    <text evidence="4">The sequence shown here is derived from an EMBL/GenBank/DDBJ whole genome shotgun (WGS) entry which is preliminary data.</text>
</comment>
<proteinExistence type="predicted"/>
<gene>
    <name evidence="4" type="ORF">OLEA9_A112922</name>
</gene>
<feature type="domain" description="CID" evidence="3">
    <location>
        <begin position="49"/>
        <end position="170"/>
    </location>
</feature>
<keyword evidence="5" id="KW-1185">Reference proteome</keyword>
<dbReference type="Gramene" id="OE9A112922T1">
    <property type="protein sequence ID" value="OE9A112922C1"/>
    <property type="gene ID" value="OE9A112922"/>
</dbReference>
<evidence type="ECO:0000313" key="4">
    <source>
        <dbReference type="EMBL" id="CAA3011301.1"/>
    </source>
</evidence>
<dbReference type="OrthoDB" id="924262at2759"/>
<dbReference type="PROSITE" id="PS51257">
    <property type="entry name" value="PROKAR_LIPOPROTEIN"/>
    <property type="match status" value="1"/>
</dbReference>
<dbReference type="AlphaFoldDB" id="A0A8S0U040"/>
<protein>
    <recommendedName>
        <fullName evidence="3">CID domain-containing protein</fullName>
    </recommendedName>
</protein>
<keyword evidence="1" id="KW-0507">mRNA processing</keyword>
<dbReference type="SUPFAM" id="SSF48464">
    <property type="entry name" value="ENTH/VHS domain"/>
    <property type="match status" value="1"/>
</dbReference>
<feature type="region of interest" description="Disordered" evidence="2">
    <location>
        <begin position="426"/>
        <end position="452"/>
    </location>
</feature>
<sequence>MNLRPLVYNATGASGTATQNRQLCGGAASMFGSCCQLAVAAYVAKMIALSQWCIFHRSKAKQVVATWDKQFHSSEMVKKVHLLYLAHDILKNSMENGNEFVSKLWKVLPSALKDVVKHGDDRGKKAVSRLKLTIGSTEEKIVSAFNSVVSEHPIENEEINKCKSAVQRVSKIGEDVKVSLTKAKDSTRKTIVKELEKEELVLIQCIEKLKVVEASRVILISQLQDALYEQVAQAQAEEAANMLKRLNEDHITDSKASMASADTNTNPAQKTEKATAAKLADKLAASSSSQYILTSVLSAFAGEEAKNAGLVKSSSPSTPFSSVFNTPMAANMRKHLNEDHITDSKEFIASADTNTKPAQRTEKAAAVVAAELADKLATSRLSQYIFTSILSEYAAEEAKNAGLVKSSSPLTSFSSVSNTPMLKPVSDQNVSMPAQQPNPPQNNPFQSHMVPRPSIKGQISYSPYLCQSLPKPPSQQYLQPLGGIVASYDYAPQPLRAIPTSLPLAPFQASGMLSGNLCQLQ</sequence>
<accession>A0A8S0U040</accession>
<dbReference type="InterPro" id="IPR006569">
    <property type="entry name" value="CID_dom"/>
</dbReference>
<dbReference type="Gene3D" id="1.25.40.90">
    <property type="match status" value="1"/>
</dbReference>
<dbReference type="GO" id="GO:0031124">
    <property type="term" value="P:mRNA 3'-end processing"/>
    <property type="evidence" value="ECO:0007669"/>
    <property type="project" value="TreeGrafter"/>
</dbReference>
<dbReference type="GO" id="GO:0005634">
    <property type="term" value="C:nucleus"/>
    <property type="evidence" value="ECO:0007669"/>
    <property type="project" value="UniProtKB-ARBA"/>
</dbReference>
<dbReference type="PROSITE" id="PS51391">
    <property type="entry name" value="CID"/>
    <property type="match status" value="1"/>
</dbReference>
<name>A0A8S0U040_OLEEU</name>
<dbReference type="GO" id="GO:0000993">
    <property type="term" value="F:RNA polymerase II complex binding"/>
    <property type="evidence" value="ECO:0007669"/>
    <property type="project" value="TreeGrafter"/>
</dbReference>
<organism evidence="4 5">
    <name type="scientific">Olea europaea subsp. europaea</name>
    <dbReference type="NCBI Taxonomy" id="158383"/>
    <lineage>
        <taxon>Eukaryota</taxon>
        <taxon>Viridiplantae</taxon>
        <taxon>Streptophyta</taxon>
        <taxon>Embryophyta</taxon>
        <taxon>Tracheophyta</taxon>
        <taxon>Spermatophyta</taxon>
        <taxon>Magnoliopsida</taxon>
        <taxon>eudicotyledons</taxon>
        <taxon>Gunneridae</taxon>
        <taxon>Pentapetalae</taxon>
        <taxon>asterids</taxon>
        <taxon>lamiids</taxon>
        <taxon>Lamiales</taxon>
        <taxon>Oleaceae</taxon>
        <taxon>Oleeae</taxon>
        <taxon>Olea</taxon>
    </lineage>
</organism>